<organism evidence="1">
    <name type="scientific">Sigmofec virus UA08Rod_5433</name>
    <dbReference type="NCBI Taxonomy" id="2929424"/>
    <lineage>
        <taxon>Viruses</taxon>
        <taxon>Monodnaviria</taxon>
        <taxon>Sangervirae</taxon>
        <taxon>Phixviricota</taxon>
        <taxon>Malgrandaviricetes</taxon>
        <taxon>Petitvirales</taxon>
        <taxon>Microviridae</taxon>
    </lineage>
</organism>
<name>A0A976R6Z4_9VIRU</name>
<sequence length="71" mass="8625">MACHCMSECKDRRVFMTYKHYLLVNHLADSPSAWESYHLSFGDFFPLFPAPMRKQILDRSYIYRFTNFDFM</sequence>
<accession>A0A976R6Z4</accession>
<evidence type="ECO:0000313" key="1">
    <source>
        <dbReference type="EMBL" id="UPW41129.1"/>
    </source>
</evidence>
<proteinExistence type="predicted"/>
<dbReference type="EMBL" id="OM869547">
    <property type="protein sequence ID" value="UPW41129.1"/>
    <property type="molecule type" value="Genomic_DNA"/>
</dbReference>
<protein>
    <submittedName>
        <fullName evidence="1">Uncharacterized protein</fullName>
    </submittedName>
</protein>
<reference evidence="1" key="1">
    <citation type="submission" date="2022-02" db="EMBL/GenBank/DDBJ databases">
        <title>Towards deciphering the DNA virus diversity associated with rodent species in the families Cricetidae and Heteromyidae.</title>
        <authorList>
            <person name="Lund M."/>
            <person name="Larsen B.B."/>
            <person name="Gryseels S."/>
            <person name="Kraberger S."/>
            <person name="Rowsey D.M."/>
            <person name="Steger L."/>
            <person name="Yule K.M."/>
            <person name="Upham N.S."/>
            <person name="Worobey M."/>
            <person name="Van Doorslaer K."/>
            <person name="Varsani A."/>
        </authorList>
    </citation>
    <scope>NUCLEOTIDE SEQUENCE</scope>
    <source>
        <strain evidence="1">UA08Rod_5433</strain>
    </source>
</reference>